<dbReference type="SUPFAM" id="SSF53335">
    <property type="entry name" value="S-adenosyl-L-methionine-dependent methyltransferases"/>
    <property type="match status" value="1"/>
</dbReference>
<proteinExistence type="predicted"/>
<keyword evidence="2" id="KW-0808">Transferase</keyword>
<dbReference type="STRING" id="1306406.J116_000515"/>
<evidence type="ECO:0000313" key="5">
    <source>
        <dbReference type="EMBL" id="OEJ93192.1"/>
    </source>
</evidence>
<accession>A0A1D3DLK0</accession>
<dbReference type="eggNOG" id="COG2518">
    <property type="taxonomic scope" value="Bacteria"/>
</dbReference>
<keyword evidence="1 5" id="KW-0489">Methyltransferase</keyword>
<dbReference type="OrthoDB" id="4571118at2"/>
<evidence type="ECO:0000259" key="4">
    <source>
        <dbReference type="Pfam" id="PF13649"/>
    </source>
</evidence>
<evidence type="ECO:0000256" key="2">
    <source>
        <dbReference type="ARBA" id="ARBA00022679"/>
    </source>
</evidence>
<comment type="caution">
    <text evidence="5">The sequence shown here is derived from an EMBL/GenBank/DDBJ whole genome shotgun (WGS) entry which is preliminary data.</text>
</comment>
<dbReference type="Gene3D" id="3.40.50.150">
    <property type="entry name" value="Vaccinia Virus protein VP39"/>
    <property type="match status" value="1"/>
</dbReference>
<evidence type="ECO:0000313" key="6">
    <source>
        <dbReference type="Proteomes" id="UP000095329"/>
    </source>
</evidence>
<dbReference type="GO" id="GO:0008168">
    <property type="term" value="F:methyltransferase activity"/>
    <property type="evidence" value="ECO:0007669"/>
    <property type="project" value="UniProtKB-KW"/>
</dbReference>
<dbReference type="Pfam" id="PF13649">
    <property type="entry name" value="Methyltransf_25"/>
    <property type="match status" value="1"/>
</dbReference>
<dbReference type="Proteomes" id="UP000095329">
    <property type="component" value="Unassembled WGS sequence"/>
</dbReference>
<keyword evidence="6" id="KW-1185">Reference proteome</keyword>
<evidence type="ECO:0000256" key="3">
    <source>
        <dbReference type="ARBA" id="ARBA00022691"/>
    </source>
</evidence>
<dbReference type="PANTHER" id="PTHR43464:SF19">
    <property type="entry name" value="UBIQUINONE BIOSYNTHESIS O-METHYLTRANSFERASE, MITOCHONDRIAL"/>
    <property type="match status" value="1"/>
</dbReference>
<dbReference type="InterPro" id="IPR041698">
    <property type="entry name" value="Methyltransf_25"/>
</dbReference>
<keyword evidence="3" id="KW-0949">S-adenosyl-L-methionine</keyword>
<reference evidence="5 6" key="1">
    <citation type="journal article" date="2013" name="Genome Announc.">
        <title>Genome Sequence of Streptomyces violaceusniger Strain SPC6, a Halotolerant Streptomycete That Exhibits Rapid Growth and Development.</title>
        <authorList>
            <person name="Chen X."/>
            <person name="Zhang B."/>
            <person name="Zhang W."/>
            <person name="Wu X."/>
            <person name="Zhang M."/>
            <person name="Chen T."/>
            <person name="Liu G."/>
            <person name="Dyson P."/>
        </authorList>
    </citation>
    <scope>NUCLEOTIDE SEQUENCE [LARGE SCALE GENOMIC DNA]</scope>
    <source>
        <strain evidence="5 6">SPC6</strain>
    </source>
</reference>
<gene>
    <name evidence="5" type="ORF">J116_000515</name>
</gene>
<dbReference type="AlphaFoldDB" id="A0A1D3DLK0"/>
<organism evidence="5 6">
    <name type="scientific">Streptomyces thermolilacinus SPC6</name>
    <dbReference type="NCBI Taxonomy" id="1306406"/>
    <lineage>
        <taxon>Bacteria</taxon>
        <taxon>Bacillati</taxon>
        <taxon>Actinomycetota</taxon>
        <taxon>Actinomycetes</taxon>
        <taxon>Kitasatosporales</taxon>
        <taxon>Streptomycetaceae</taxon>
        <taxon>Streptomyces</taxon>
    </lineage>
</organism>
<name>A0A1D3DLK0_9ACTN</name>
<sequence length="142" mass="14634">MPQLSPRLAEAVAALPLAPHLRVLEIGCGPGAAARAVAARLDTGHILAIDRSAAAVARARAACAEEIASGRLSVRQCAAEDFEPEPGDGPFDLVFAFRVGALDGRHPETGRQALSRISAALAPGGRVFVDGGDPLRELPVRG</sequence>
<dbReference type="RefSeq" id="WP_028964840.1">
    <property type="nucleotide sequence ID" value="NZ_ASHX02000001.1"/>
</dbReference>
<dbReference type="CDD" id="cd02440">
    <property type="entry name" value="AdoMet_MTases"/>
    <property type="match status" value="1"/>
</dbReference>
<dbReference type="InterPro" id="IPR029063">
    <property type="entry name" value="SAM-dependent_MTases_sf"/>
</dbReference>
<evidence type="ECO:0000256" key="1">
    <source>
        <dbReference type="ARBA" id="ARBA00022603"/>
    </source>
</evidence>
<dbReference type="EMBL" id="ASHX02000001">
    <property type="protein sequence ID" value="OEJ93192.1"/>
    <property type="molecule type" value="Genomic_DNA"/>
</dbReference>
<feature type="domain" description="Methyltransferase" evidence="4">
    <location>
        <begin position="23"/>
        <end position="125"/>
    </location>
</feature>
<dbReference type="GO" id="GO:0032259">
    <property type="term" value="P:methylation"/>
    <property type="evidence" value="ECO:0007669"/>
    <property type="project" value="UniProtKB-KW"/>
</dbReference>
<protein>
    <submittedName>
        <fullName evidence="5">Methyltransferase type 12</fullName>
    </submittedName>
</protein>
<dbReference type="PANTHER" id="PTHR43464">
    <property type="entry name" value="METHYLTRANSFERASE"/>
    <property type="match status" value="1"/>
</dbReference>